<evidence type="ECO:0000313" key="1">
    <source>
        <dbReference type="EMBL" id="MFD1366292.1"/>
    </source>
</evidence>
<dbReference type="EMBL" id="JBHTMK010000018">
    <property type="protein sequence ID" value="MFD1366292.1"/>
    <property type="molecule type" value="Genomic_DNA"/>
</dbReference>
<accession>A0ABW4A6P9</accession>
<reference evidence="2" key="1">
    <citation type="journal article" date="2019" name="Int. J. Syst. Evol. Microbiol.">
        <title>The Global Catalogue of Microorganisms (GCM) 10K type strain sequencing project: providing services to taxonomists for standard genome sequencing and annotation.</title>
        <authorList>
            <consortium name="The Broad Institute Genomics Platform"/>
            <consortium name="The Broad Institute Genome Sequencing Center for Infectious Disease"/>
            <person name="Wu L."/>
            <person name="Ma J."/>
        </authorList>
    </citation>
    <scope>NUCLEOTIDE SEQUENCE [LARGE SCALE GENOMIC DNA]</scope>
    <source>
        <strain evidence="2">CCM 7526</strain>
    </source>
</reference>
<evidence type="ECO:0000313" key="2">
    <source>
        <dbReference type="Proteomes" id="UP001597183"/>
    </source>
</evidence>
<name>A0ABW4A6P9_9ACTN</name>
<dbReference type="RefSeq" id="WP_317793055.1">
    <property type="nucleotide sequence ID" value="NZ_AP028461.1"/>
</dbReference>
<dbReference type="Proteomes" id="UP001597183">
    <property type="component" value="Unassembled WGS sequence"/>
</dbReference>
<gene>
    <name evidence="1" type="ORF">ACFQ5G_13140</name>
</gene>
<keyword evidence="2" id="KW-1185">Reference proteome</keyword>
<protein>
    <submittedName>
        <fullName evidence="1">Uncharacterized protein</fullName>
    </submittedName>
</protein>
<organism evidence="1 2">
    <name type="scientific">Actinoplanes sichuanensis</name>
    <dbReference type="NCBI Taxonomy" id="512349"/>
    <lineage>
        <taxon>Bacteria</taxon>
        <taxon>Bacillati</taxon>
        <taxon>Actinomycetota</taxon>
        <taxon>Actinomycetes</taxon>
        <taxon>Micromonosporales</taxon>
        <taxon>Micromonosporaceae</taxon>
        <taxon>Actinoplanes</taxon>
    </lineage>
</organism>
<comment type="caution">
    <text evidence="1">The sequence shown here is derived from an EMBL/GenBank/DDBJ whole genome shotgun (WGS) entry which is preliminary data.</text>
</comment>
<proteinExistence type="predicted"/>
<sequence length="161" mass="17787">MEPALQALLKTFVSGEVQAATPLPQVLADLGWRVAGRQAGNWEEWGHGDLQGVRERFGAVDGFRVPVLLVDPEEGADFDALYERFEGEFDRLVASAEDCLGVPCLKSEYDDPPLPVPGQFDRAAVWSMAPWSLMVSFQHEDKEVPLRLSMWIFAGTISGLP</sequence>